<dbReference type="Proteomes" id="UP001604277">
    <property type="component" value="Unassembled WGS sequence"/>
</dbReference>
<gene>
    <name evidence="1" type="ORF">Fot_30381</name>
</gene>
<evidence type="ECO:0000313" key="1">
    <source>
        <dbReference type="EMBL" id="KAL2516410.1"/>
    </source>
</evidence>
<evidence type="ECO:0000313" key="2">
    <source>
        <dbReference type="Proteomes" id="UP001604277"/>
    </source>
</evidence>
<sequence length="124" mass="14066">MSRAFMLSEEHICTNEYGGKVSKAKLPTCIRGPLTRRVVNRRKVSKAKPPTCIRGLLTRRVVNRGMCTSGRDLKERANRPTSRTDLHNISVKICPHTKIEPALPEDFSPRHLKPYQLVYTPGDN</sequence>
<protein>
    <submittedName>
        <fullName evidence="1">Uncharacterized protein</fullName>
    </submittedName>
</protein>
<organism evidence="1 2">
    <name type="scientific">Forsythia ovata</name>
    <dbReference type="NCBI Taxonomy" id="205694"/>
    <lineage>
        <taxon>Eukaryota</taxon>
        <taxon>Viridiplantae</taxon>
        <taxon>Streptophyta</taxon>
        <taxon>Embryophyta</taxon>
        <taxon>Tracheophyta</taxon>
        <taxon>Spermatophyta</taxon>
        <taxon>Magnoliopsida</taxon>
        <taxon>eudicotyledons</taxon>
        <taxon>Gunneridae</taxon>
        <taxon>Pentapetalae</taxon>
        <taxon>asterids</taxon>
        <taxon>lamiids</taxon>
        <taxon>Lamiales</taxon>
        <taxon>Oleaceae</taxon>
        <taxon>Forsythieae</taxon>
        <taxon>Forsythia</taxon>
    </lineage>
</organism>
<dbReference type="AlphaFoldDB" id="A0ABD1TVE3"/>
<reference evidence="2" key="1">
    <citation type="submission" date="2024-07" db="EMBL/GenBank/DDBJ databases">
        <title>Two chromosome-level genome assemblies of Korean endemic species Abeliophyllum distichum and Forsythia ovata (Oleaceae).</title>
        <authorList>
            <person name="Jang H."/>
        </authorList>
    </citation>
    <scope>NUCLEOTIDE SEQUENCE [LARGE SCALE GENOMIC DNA]</scope>
</reference>
<accession>A0ABD1TVE3</accession>
<comment type="caution">
    <text evidence="1">The sequence shown here is derived from an EMBL/GenBank/DDBJ whole genome shotgun (WGS) entry which is preliminary data.</text>
</comment>
<keyword evidence="2" id="KW-1185">Reference proteome</keyword>
<dbReference type="EMBL" id="JBFOLJ010000008">
    <property type="protein sequence ID" value="KAL2516410.1"/>
    <property type="molecule type" value="Genomic_DNA"/>
</dbReference>
<proteinExistence type="predicted"/>
<name>A0ABD1TVE3_9LAMI</name>